<dbReference type="AlphaFoldDB" id="A0A818HNC6"/>
<reference evidence="2" key="1">
    <citation type="submission" date="2021-02" db="EMBL/GenBank/DDBJ databases">
        <authorList>
            <person name="Nowell W R."/>
        </authorList>
    </citation>
    <scope>NUCLEOTIDE SEQUENCE</scope>
</reference>
<dbReference type="Proteomes" id="UP000663868">
    <property type="component" value="Unassembled WGS sequence"/>
</dbReference>
<dbReference type="EMBL" id="CAJNOE010000257">
    <property type="protein sequence ID" value="CAF1095979.1"/>
    <property type="molecule type" value="Genomic_DNA"/>
</dbReference>
<name>A0A818HNC6_9BILA</name>
<evidence type="ECO:0000313" key="3">
    <source>
        <dbReference type="Proteomes" id="UP000663868"/>
    </source>
</evidence>
<dbReference type="EMBL" id="CAJOBB010000015">
    <property type="protein sequence ID" value="CAF3511589.1"/>
    <property type="molecule type" value="Genomic_DNA"/>
</dbReference>
<organism evidence="2 3">
    <name type="scientific">Adineta steineri</name>
    <dbReference type="NCBI Taxonomy" id="433720"/>
    <lineage>
        <taxon>Eukaryota</taxon>
        <taxon>Metazoa</taxon>
        <taxon>Spiralia</taxon>
        <taxon>Gnathifera</taxon>
        <taxon>Rotifera</taxon>
        <taxon>Eurotatoria</taxon>
        <taxon>Bdelloidea</taxon>
        <taxon>Adinetida</taxon>
        <taxon>Adinetidae</taxon>
        <taxon>Adineta</taxon>
    </lineage>
</organism>
<dbReference type="Proteomes" id="UP000663860">
    <property type="component" value="Unassembled WGS sequence"/>
</dbReference>
<protein>
    <submittedName>
        <fullName evidence="2">Uncharacterized protein</fullName>
    </submittedName>
</protein>
<accession>A0A818HNC6</accession>
<proteinExistence type="predicted"/>
<evidence type="ECO:0000313" key="2">
    <source>
        <dbReference type="EMBL" id="CAF3511589.1"/>
    </source>
</evidence>
<gene>
    <name evidence="1" type="ORF">IZO911_LOCUS22766</name>
    <name evidence="2" type="ORF">KXQ929_LOCUS639</name>
</gene>
<sequence>MFLDGLPTSTITAVLILDGMNDTTRFQQLHNATNGVLKNDVDNDSKIELSYYRQLLNNIINNNVCFNQLQHAEELEEITAALERQFSDAGIVVNELRTGLDPNQVDNIFFIRSIEKMKHAQRSIT</sequence>
<evidence type="ECO:0000313" key="1">
    <source>
        <dbReference type="EMBL" id="CAF1095979.1"/>
    </source>
</evidence>
<comment type="caution">
    <text evidence="2">The sequence shown here is derived from an EMBL/GenBank/DDBJ whole genome shotgun (WGS) entry which is preliminary data.</text>
</comment>